<name>A0A1I4NLV5_9HYPH</name>
<dbReference type="PANTHER" id="PTHR46796:SF6">
    <property type="entry name" value="ARAC SUBFAMILY"/>
    <property type="match status" value="1"/>
</dbReference>
<dbReference type="RefSeq" id="WP_092043242.1">
    <property type="nucleotide sequence ID" value="NZ_FOTK01000021.1"/>
</dbReference>
<keyword evidence="2" id="KW-0238">DNA-binding</keyword>
<dbReference type="SMART" id="SM00342">
    <property type="entry name" value="HTH_ARAC"/>
    <property type="match status" value="1"/>
</dbReference>
<dbReference type="SUPFAM" id="SSF46689">
    <property type="entry name" value="Homeodomain-like"/>
    <property type="match status" value="1"/>
</dbReference>
<dbReference type="PANTHER" id="PTHR46796">
    <property type="entry name" value="HTH-TYPE TRANSCRIPTIONAL ACTIVATOR RHAS-RELATED"/>
    <property type="match status" value="1"/>
</dbReference>
<dbReference type="Pfam" id="PF12833">
    <property type="entry name" value="HTH_18"/>
    <property type="match status" value="1"/>
</dbReference>
<dbReference type="InterPro" id="IPR018060">
    <property type="entry name" value="HTH_AraC"/>
</dbReference>
<organism evidence="5 6">
    <name type="scientific">Methylobacterium pseudosasicola</name>
    <dbReference type="NCBI Taxonomy" id="582667"/>
    <lineage>
        <taxon>Bacteria</taxon>
        <taxon>Pseudomonadati</taxon>
        <taxon>Pseudomonadota</taxon>
        <taxon>Alphaproteobacteria</taxon>
        <taxon>Hyphomicrobiales</taxon>
        <taxon>Methylobacteriaceae</taxon>
        <taxon>Methylobacterium</taxon>
    </lineage>
</organism>
<sequence length="319" mass="34926">MQTLFSTAGVHPRDSFKRWRDMLFDLGANLDQQRLDDGPFDGKMEATRIGSVAMHRVSQGAQRSEATGEMLRNSTNEGMVVVMLQLAGAATTDQDGRNSAQRPGDFVVIDQRPVVMTTRAGSTTLSLQLPRERLENVLGSTRLYTALTVGSDLASATLVSTFFRELIRVQHKLPPAAAARMASAGTDLIVASIAERLAREIPRPLHGTVVVQRAKAYVETHLGDMTLDPPQLAAAVGVSLRRLQELFHGHGQHISDWIWQRRLETAAQRLTDPGHAHLPIGTLAYGCGFASQAHFARRFKAQYGMTPSAYRAASLFRAS</sequence>
<dbReference type="OrthoDB" id="252470at2"/>
<dbReference type="STRING" id="582667.SAMN05192568_102167"/>
<keyword evidence="3" id="KW-0804">Transcription</keyword>
<keyword evidence="1" id="KW-0805">Transcription regulation</keyword>
<evidence type="ECO:0000256" key="3">
    <source>
        <dbReference type="ARBA" id="ARBA00023163"/>
    </source>
</evidence>
<proteinExistence type="predicted"/>
<protein>
    <submittedName>
        <fullName evidence="5">Transcriptional regulator, AraC family</fullName>
    </submittedName>
</protein>
<dbReference type="InterPro" id="IPR050204">
    <property type="entry name" value="AraC_XylS_family_regulators"/>
</dbReference>
<evidence type="ECO:0000256" key="1">
    <source>
        <dbReference type="ARBA" id="ARBA00023015"/>
    </source>
</evidence>
<dbReference type="InterPro" id="IPR018062">
    <property type="entry name" value="HTH_AraC-typ_CS"/>
</dbReference>
<keyword evidence="6" id="KW-1185">Reference proteome</keyword>
<gene>
    <name evidence="5" type="ORF">SAMN05192568_102167</name>
</gene>
<evidence type="ECO:0000313" key="5">
    <source>
        <dbReference type="EMBL" id="SFM16522.1"/>
    </source>
</evidence>
<dbReference type="InterPro" id="IPR009057">
    <property type="entry name" value="Homeodomain-like_sf"/>
</dbReference>
<evidence type="ECO:0000313" key="6">
    <source>
        <dbReference type="Proteomes" id="UP000199048"/>
    </source>
</evidence>
<dbReference type="PROSITE" id="PS01124">
    <property type="entry name" value="HTH_ARAC_FAMILY_2"/>
    <property type="match status" value="1"/>
</dbReference>
<dbReference type="InterPro" id="IPR035418">
    <property type="entry name" value="AraC-bd_2"/>
</dbReference>
<feature type="domain" description="HTH araC/xylS-type" evidence="4">
    <location>
        <begin position="212"/>
        <end position="313"/>
    </location>
</feature>
<dbReference type="InterPro" id="IPR020449">
    <property type="entry name" value="Tscrpt_reg_AraC-type_HTH"/>
</dbReference>
<reference evidence="6" key="1">
    <citation type="submission" date="2016-10" db="EMBL/GenBank/DDBJ databases">
        <authorList>
            <person name="Varghese N."/>
            <person name="Submissions S."/>
        </authorList>
    </citation>
    <scope>NUCLEOTIDE SEQUENCE [LARGE SCALE GENOMIC DNA]</scope>
    <source>
        <strain evidence="6">BL36</strain>
    </source>
</reference>
<dbReference type="Pfam" id="PF14525">
    <property type="entry name" value="AraC_binding_2"/>
    <property type="match status" value="1"/>
</dbReference>
<evidence type="ECO:0000259" key="4">
    <source>
        <dbReference type="PROSITE" id="PS01124"/>
    </source>
</evidence>
<dbReference type="Gene3D" id="1.10.10.60">
    <property type="entry name" value="Homeodomain-like"/>
    <property type="match status" value="1"/>
</dbReference>
<dbReference type="EMBL" id="FOTK01000021">
    <property type="protein sequence ID" value="SFM16522.1"/>
    <property type="molecule type" value="Genomic_DNA"/>
</dbReference>
<dbReference type="PROSITE" id="PS00041">
    <property type="entry name" value="HTH_ARAC_FAMILY_1"/>
    <property type="match status" value="1"/>
</dbReference>
<evidence type="ECO:0000256" key="2">
    <source>
        <dbReference type="ARBA" id="ARBA00023125"/>
    </source>
</evidence>
<dbReference type="GO" id="GO:0003700">
    <property type="term" value="F:DNA-binding transcription factor activity"/>
    <property type="evidence" value="ECO:0007669"/>
    <property type="project" value="InterPro"/>
</dbReference>
<dbReference type="AlphaFoldDB" id="A0A1I4NLV5"/>
<dbReference type="Proteomes" id="UP000199048">
    <property type="component" value="Unassembled WGS sequence"/>
</dbReference>
<accession>A0A1I4NLV5</accession>
<dbReference type="GO" id="GO:0043565">
    <property type="term" value="F:sequence-specific DNA binding"/>
    <property type="evidence" value="ECO:0007669"/>
    <property type="project" value="InterPro"/>
</dbReference>
<dbReference type="PRINTS" id="PR00032">
    <property type="entry name" value="HTHARAC"/>
</dbReference>